<evidence type="ECO:0000313" key="6">
    <source>
        <dbReference type="EMBL" id="BAO66225.1"/>
    </source>
</evidence>
<evidence type="ECO:0000256" key="1">
    <source>
        <dbReference type="ARBA" id="ARBA00007228"/>
    </source>
</evidence>
<dbReference type="PANTHER" id="PTHR43191:SF2">
    <property type="entry name" value="RRNA METHYLTRANSFERASE 3, MITOCHONDRIAL"/>
    <property type="match status" value="1"/>
</dbReference>
<dbReference type="KEGG" id="smup:SMPSPU_047"/>
<evidence type="ECO:0000256" key="2">
    <source>
        <dbReference type="ARBA" id="ARBA00022603"/>
    </source>
</evidence>
<evidence type="ECO:0000256" key="3">
    <source>
        <dbReference type="ARBA" id="ARBA00022679"/>
    </source>
</evidence>
<sequence length="272" mass="31622">MILFLNRKKTTQMIIFSIKNNIFKYFYKLKKIKKKKKLNNSFSVEGLKEIKMALIANYIPEYILIYNKICKYEFISNFFIKKYMITYFLYNKISYRKKTGGIIASFFKKKLNIKNMKISLSALFLILEGIEKPGNLGAIFRTADAVGIDAILLCNNKVDIFNPNVIRSSLGTIFTNQIFIANYKIIISWLNKNQIKIISTSVNKIYNNFFIKKIKNKSFAIIIGSESKGLSDIWFKKKKNIINIPIKGKIDSLNVSTSTAIILYEILRKKLY</sequence>
<dbReference type="EMBL" id="AP013293">
    <property type="protein sequence ID" value="BAO66225.1"/>
    <property type="molecule type" value="Genomic_DNA"/>
</dbReference>
<keyword evidence="2 6" id="KW-0489">Methyltransferase</keyword>
<evidence type="ECO:0000259" key="4">
    <source>
        <dbReference type="Pfam" id="PF00588"/>
    </source>
</evidence>
<dbReference type="InterPro" id="IPR051259">
    <property type="entry name" value="rRNA_Methyltransferase"/>
</dbReference>
<dbReference type="InterPro" id="IPR029064">
    <property type="entry name" value="Ribosomal_eL30-like_sf"/>
</dbReference>
<gene>
    <name evidence="6" type="ORF">SMPSPU_047</name>
</gene>
<dbReference type="Gene3D" id="3.40.1280.10">
    <property type="match status" value="1"/>
</dbReference>
<dbReference type="GO" id="GO:0008173">
    <property type="term" value="F:RNA methyltransferase activity"/>
    <property type="evidence" value="ECO:0007669"/>
    <property type="project" value="InterPro"/>
</dbReference>
<name>A0AAD1AY93_9FLAO</name>
<dbReference type="InterPro" id="IPR001537">
    <property type="entry name" value="SpoU_MeTrfase"/>
</dbReference>
<dbReference type="SUPFAM" id="SSF55315">
    <property type="entry name" value="L30e-like"/>
    <property type="match status" value="1"/>
</dbReference>
<evidence type="ECO:0000259" key="5">
    <source>
        <dbReference type="Pfam" id="PF22435"/>
    </source>
</evidence>
<proteinExistence type="inferred from homology"/>
<dbReference type="GO" id="GO:0006396">
    <property type="term" value="P:RNA processing"/>
    <property type="evidence" value="ECO:0007669"/>
    <property type="project" value="InterPro"/>
</dbReference>
<dbReference type="Pfam" id="PF00588">
    <property type="entry name" value="SpoU_methylase"/>
    <property type="match status" value="1"/>
</dbReference>
<comment type="similarity">
    <text evidence="1">Belongs to the class IV-like SAM-binding methyltransferase superfamily. RNA methyltransferase TrmH family.</text>
</comment>
<dbReference type="Gene3D" id="3.30.1330.30">
    <property type="match status" value="1"/>
</dbReference>
<feature type="domain" description="tRNA/rRNA methyltransferase SpoU type" evidence="4">
    <location>
        <begin position="123"/>
        <end position="264"/>
    </location>
</feature>
<dbReference type="AlphaFoldDB" id="A0AAD1AY93"/>
<dbReference type="InterPro" id="IPR029026">
    <property type="entry name" value="tRNA_m1G_MTases_N"/>
</dbReference>
<dbReference type="Proteomes" id="UP000031659">
    <property type="component" value="Chromosome"/>
</dbReference>
<protein>
    <submittedName>
        <fullName evidence="6">TrmH/spoU family tRNA/rRNA methyltransferase</fullName>
    </submittedName>
</protein>
<dbReference type="Pfam" id="PF22435">
    <property type="entry name" value="MRM3-like_sub_bind"/>
    <property type="match status" value="1"/>
</dbReference>
<dbReference type="SUPFAM" id="SSF75217">
    <property type="entry name" value="alpha/beta knot"/>
    <property type="match status" value="1"/>
</dbReference>
<dbReference type="GO" id="GO:0003723">
    <property type="term" value="F:RNA binding"/>
    <property type="evidence" value="ECO:0007669"/>
    <property type="project" value="InterPro"/>
</dbReference>
<evidence type="ECO:0000313" key="7">
    <source>
        <dbReference type="Proteomes" id="UP000031659"/>
    </source>
</evidence>
<feature type="domain" description="MRM3-like substrate binding" evidence="5">
    <location>
        <begin position="20"/>
        <end position="104"/>
    </location>
</feature>
<dbReference type="InterPro" id="IPR053888">
    <property type="entry name" value="MRM3-like_sub_bind"/>
</dbReference>
<organism evidence="6 7">
    <name type="scientific">Candidatus Karelsulcia muelleri PSPU</name>
    <dbReference type="NCBI Taxonomy" id="1189303"/>
    <lineage>
        <taxon>Bacteria</taxon>
        <taxon>Pseudomonadati</taxon>
        <taxon>Bacteroidota</taxon>
        <taxon>Flavobacteriia</taxon>
        <taxon>Flavobacteriales</taxon>
        <taxon>Candidatus Karelsulcia</taxon>
    </lineage>
</organism>
<dbReference type="InterPro" id="IPR029028">
    <property type="entry name" value="Alpha/beta_knot_MTases"/>
</dbReference>
<reference evidence="6 7" key="1">
    <citation type="journal article" date="2014" name="ISME J.">
        <title>Swapping symbionts in spittlebugs: evolutionary replacement of a reduced genome symbiont.</title>
        <authorList>
            <person name="Koga R."/>
            <person name="Moran N.A."/>
        </authorList>
    </citation>
    <scope>NUCLEOTIDE SEQUENCE [LARGE SCALE GENOMIC DNA]</scope>
    <source>
        <strain evidence="6 7">PSPU</strain>
    </source>
</reference>
<dbReference type="GO" id="GO:0032259">
    <property type="term" value="P:methylation"/>
    <property type="evidence" value="ECO:0007669"/>
    <property type="project" value="UniProtKB-KW"/>
</dbReference>
<keyword evidence="3" id="KW-0808">Transferase</keyword>
<accession>A0AAD1AY93</accession>
<dbReference type="PANTHER" id="PTHR43191">
    <property type="entry name" value="RRNA METHYLTRANSFERASE 3"/>
    <property type="match status" value="1"/>
</dbReference>